<evidence type="ECO:0000256" key="1">
    <source>
        <dbReference type="ARBA" id="ARBA00009981"/>
    </source>
</evidence>
<dbReference type="SUPFAM" id="SSF143120">
    <property type="entry name" value="YefM-like"/>
    <property type="match status" value="1"/>
</dbReference>
<geneLocation type="plasmid" evidence="3">
    <name>pladfl_1</name>
</geneLocation>
<evidence type="ECO:0000313" key="3">
    <source>
        <dbReference type="Proteomes" id="UP000004703"/>
    </source>
</evidence>
<dbReference type="AlphaFoldDB" id="A0A5E8UW28"/>
<dbReference type="EMBL" id="ACCU02000005">
    <property type="protein sequence ID" value="RMX61767.1"/>
    <property type="molecule type" value="Genomic_DNA"/>
</dbReference>
<keyword evidence="2" id="KW-0614">Plasmid</keyword>
<protein>
    <submittedName>
        <fullName evidence="2">Prevent-host-death family protein</fullName>
    </submittedName>
</protein>
<organism evidence="2 3">
    <name type="scientific">Roseibium alexandrii (strain DSM 17067 / NCIMB 14079 / DFL-11)</name>
    <name type="common">Labrenzia alexandrii</name>
    <dbReference type="NCBI Taxonomy" id="244592"/>
    <lineage>
        <taxon>Bacteria</taxon>
        <taxon>Pseudomonadati</taxon>
        <taxon>Pseudomonadota</taxon>
        <taxon>Alphaproteobacteria</taxon>
        <taxon>Hyphomicrobiales</taxon>
        <taxon>Stappiaceae</taxon>
        <taxon>Roseibium</taxon>
    </lineage>
</organism>
<dbReference type="Proteomes" id="UP000004703">
    <property type="component" value="Plasmid pLADFL_1"/>
</dbReference>
<evidence type="ECO:0000313" key="2">
    <source>
        <dbReference type="EMBL" id="RMX61767.1"/>
    </source>
</evidence>
<reference evidence="2 3" key="2">
    <citation type="submission" date="2013-04" db="EMBL/GenBank/DDBJ databases">
        <authorList>
            <person name="Fiebig A."/>
            <person name="Pradella S."/>
            <person name="Wagner-Doebler I."/>
        </authorList>
    </citation>
    <scope>NUCLEOTIDE SEQUENCE [LARGE SCALE GENOMIC DNA]</scope>
    <source>
        <strain evidence="3">DSM 17067 / NCIMB 14079 / DFL-11</strain>
        <plasmid evidence="3">pladfl_1</plasmid>
    </source>
</reference>
<accession>A0A5E8UW28</accession>
<dbReference type="RefSeq" id="WP_040450280.1">
    <property type="nucleotide sequence ID" value="NZ_CM011003.1"/>
</dbReference>
<comment type="similarity">
    <text evidence="1">Belongs to the phD/YefM antitoxin family.</text>
</comment>
<dbReference type="InterPro" id="IPR036165">
    <property type="entry name" value="YefM-like_sf"/>
</dbReference>
<proteinExistence type="inferred from homology"/>
<name>A0A5E8UW28_ROSAD</name>
<sequence>MKQYTFSDMNRSSGEILEAAMIEPVVLTKHGKEKLFVLSARDYHRMRGEPSPTKSYSLHDMPDDVHEELMSGLGAILEPVKDDARDDV</sequence>
<reference evidence="2 3" key="1">
    <citation type="submission" date="2008-01" db="EMBL/GenBank/DDBJ databases">
        <authorList>
            <person name="Wagner-Dobler I."/>
            <person name="Ferriera S."/>
            <person name="Johnson J."/>
            <person name="Kravitz S."/>
            <person name="Beeson K."/>
            <person name="Sutton G."/>
            <person name="Rogers Y.-H."/>
            <person name="Friedman R."/>
            <person name="Frazier M."/>
            <person name="Venter J.C."/>
        </authorList>
    </citation>
    <scope>NUCLEOTIDE SEQUENCE [LARGE SCALE GENOMIC DNA]</scope>
    <source>
        <strain evidence="3">DSM 17067 / NCIMB 14079 / DFL-11</strain>
        <plasmid evidence="3">pladfl_1</plasmid>
    </source>
</reference>
<gene>
    <name evidence="2" type="ORF">SADFL11_00050860</name>
</gene>
<dbReference type="NCBIfam" id="TIGR01552">
    <property type="entry name" value="phd_fam"/>
    <property type="match status" value="1"/>
</dbReference>
<dbReference type="Gene3D" id="3.40.1620.10">
    <property type="entry name" value="YefM-like domain"/>
    <property type="match status" value="1"/>
</dbReference>
<comment type="caution">
    <text evidence="2">The sequence shown here is derived from an EMBL/GenBank/DDBJ whole genome shotgun (WGS) entry which is preliminary data.</text>
</comment>